<sequence>MASQSSHGTSEEGTGNTLPPALIAQVEAAIVGNLEDSRGDQQPSRGTQLDVNSQGGEALKSRSRPNHLAIPVNDDLEAPPAYGDRPDHIEVKQDGFDTKANVTDDGRININIHQKTRKLSDLLVPALRNQLSLVAQEEETPLPPGYIPPALGGLPGQTPPPKLNVVIHVVGSRGDVQPFVALGKTLKATYGHRVRLATHPTFQGFVEENGLEFFSIGGDPSELMAFMVKNPGLMPGFDSLKSGDVGKRRRGMEEIVLGCWRSCIETGNGLGAPPPKGSTGSLEFQPGTNPSDHPFIADAIIANPPSFAHIHIAEKMGIPLHMMFTMPWSPTQSFPHPLANIQSSNADVNMTNFVSYALVEMMTWQGLGDVINRFRQRALGLDPISLIWAPGVLDRLRVPYTYCWSPALIPKPNDWAQHISISGFYFLSLASSYTPAPDLAAFLAAGPPPVYIGFGSIVVDDPDAMTELIFEAVKKTGVRALVSKGWGGLGADALGLPEGVFMLGNVPHDWLFQHVSCVVHHGGAGTTAAGISTGKPTVVVPFFGDQPFWGAMVGRAGAGPAPTPYKQLTADKLAESILEALKPETLAKAKELGDRIKEEKGNEVGAKSFHDRLDVDSLRCHLAPNRVAVWRVKRTKTRLSALAATVLASEGLLDFSDLKLYRSREWETDDGPWDPISGGASALLGTIASLGMGVADFPIEMFKKVQTTKEHIAARKEAKQQSTSNHGTPRSASRSQSQLEFSNQPSGYSSNGATSPSTSTIATTPKTSYESTERTGRTSSDATSGETPLTNTTSRGSLKQALRGTLNRARSLSRDRCPSSRSGSKDRQPGSRSGSPMRRQHKEFDPSQLTLENAGRATKGIGRIVAAGMKSPMDFTLGIARGFHNAPKLYGDDTVRPQEKVTDFPSGLKAAGKEFGYGMFDGITGLVTQPLRGAEKEGAAGLVKGIGKGIGGLILKPGAAIWGLPGYAFMGVHREIHKRFGSSALNYIIAARTTQGYEDARAASPEECVNIIKNWKEHKSEYQNERQKVIESGGPDGQNTGRLSKKGILETRHLSFDERKKLHEERKLKREAERKKAKPEQGTHYCPFCRRDKLHSHEPGPAQQVPVVPYPPPTNEEVTNLEFEHAIHASVAATSRGNDEEDEMIERAIRASVRELQNSEGSTLSDEEALKRAIEASVAESGLRRSNTATSIEFTKEEADHESLLEKAIQQSLMEYQLPVVRRPVGGIEADADDDEDLNLALHRSQTESHAPPQADAIDEALKLAIQMSKDELLREKTEEEIVLEYAKKQSLREADHKAAVAGKQREINVPTTRNGETSPTRANVEPVEAPPSRADEEALEQAIQESLKHSGDWDIKFGTLAAHISTPAYFGPQGYLATELRVLMFVRIALRPSSLDEDTSALDLGHLASQLDRDTYLTPLRRHLFPAILLCSLGTTSSSRVVLAFPYTSTWSPTFGDIFNNTTSPRQYYQQTMAPKRKASIKAEAQNKKIAAEEMLSDELEPMSSSPLTSLPTNTPPTPQAFRDMISNGDRSEDAKQSLIQQIIQKNKKNPTGQLSTATPVTNGSNRGSMIDPTLLAYDQSAENGNSMMGSRLTRANTGLASSPQMKNIGGGQYQQGRLQYQHIEDNGMGIGLILQNMPAPQNRPRAATQHIQFSQLGGHNPQLHRNYIGTSGMPSQQTLRAQQHQRSRSATLFGQPLQSPHLGASQPQLSPNLANMQLLDAEQLLLSLQATQEHQRLRSASLGQPPPSPHTAALQPHLSPNMANIYALTAEEIQRLRQSRQEQLRTRSASMGQAPPSPLMGGVSSNSTNTAMINGMQFRDLVLQAYGRGQPEPALLPQINAQQIPQQFPALRQHQMQIQMRMRMRNSAQKDPVNGQTQQVGRGMSPEQPSAPLQTSQKRERTEQYVAGQNFLNLQLEDEGSPELQQQQPYCTQTNTVMRPANTQLQERAEQSKAQDFVPQMLYHQPNNNVQGSHLQQAQLVAQSLQLQGNAHGQGAQNQQTQHQASMVQEAQAISRTPKLPATTTGQALQAGKAQQTGSAAASKRINRPRKIEMPPPPPPHIERMFNAEGMAIEGTIAKRRLSTSHKLPHANKGGNEEQQEQPEPSTEAAINGQSLQLPQRRPSTPPQPELPPYRPNSKDDYPAFPPQSNPAFQTPIKVLNKLGSSVDSTPTSAATTCRSDRTISPPKPKPRTSKPNPHSATTSGPLKRRWAELAEPAEPIRRKPAPPPLDLGNVNNALLAGPYPVTSGAYRRIRTPIEWSMLSPNNNPFIAPVPPPPAPKIAIERPKKKNMVLVKLEDQAQDFQLFQKLLLGEGVETPDARRAKLALSMFKTVLAGQEELSRKAAENEKSESHRSAPSPDKSKLAISHIKTASPYHEDNWREACSFCAFGCDYGVSNESLLLLADAADGYCFDCYNTAPWFIQSWGASWNEGNYKLREDIDEQTKKIIFEGNLQPIKEAELFFRSQKKAESEKQRNSNVGSVQNLELYAFQDQSERQRNPSICRADSQNIESSGTQGQDQSRQDQNSHLCKANDQNSARFKRIMFCKSSEYGQVDVRKAKICGPCRQEKLLIIGHRHNDFLDIANMDPPKGWVDELGRPSAMRDLKSRRCMICVTLATHKCKECPLRLCETCLVFLSKQCKGWLDNLIYHYERQHIRNDAFLLRADGGGF</sequence>
<feature type="compositionally biased region" description="Polar residues" evidence="2">
    <location>
        <begin position="2165"/>
        <end position="2180"/>
    </location>
</feature>
<feature type="region of interest" description="Disordered" evidence="2">
    <location>
        <begin position="2089"/>
        <end position="2211"/>
    </location>
</feature>
<dbReference type="InterPro" id="IPR010610">
    <property type="entry name" value="EryCIII-like_C"/>
</dbReference>
<protein>
    <recommendedName>
        <fullName evidence="7">Glycosyltransferase family 28 N-terminal domain-containing protein</fullName>
    </recommendedName>
</protein>
<dbReference type="InterPro" id="IPR002213">
    <property type="entry name" value="UDP_glucos_trans"/>
</dbReference>
<evidence type="ECO:0000256" key="2">
    <source>
        <dbReference type="SAM" id="MobiDB-lite"/>
    </source>
</evidence>
<feature type="compositionally biased region" description="Polar residues" evidence="2">
    <location>
        <begin position="2024"/>
        <end position="2042"/>
    </location>
</feature>
<feature type="compositionally biased region" description="Polar residues" evidence="2">
    <location>
        <begin position="2008"/>
        <end position="2017"/>
    </location>
</feature>
<feature type="compositionally biased region" description="Polar residues" evidence="2">
    <location>
        <begin position="1311"/>
        <end position="1322"/>
    </location>
</feature>
<dbReference type="GO" id="GO:0005975">
    <property type="term" value="P:carbohydrate metabolic process"/>
    <property type="evidence" value="ECO:0007669"/>
    <property type="project" value="InterPro"/>
</dbReference>
<accession>A0A8H4WA95</accession>
<gene>
    <name evidence="5" type="ORF">G7Y89_g615</name>
</gene>
<feature type="region of interest" description="Disordered" evidence="2">
    <location>
        <begin position="1030"/>
        <end position="1087"/>
    </location>
</feature>
<evidence type="ECO:0000313" key="5">
    <source>
        <dbReference type="EMBL" id="KAF4637470.1"/>
    </source>
</evidence>
<feature type="compositionally biased region" description="Polar residues" evidence="2">
    <location>
        <begin position="720"/>
        <end position="752"/>
    </location>
</feature>
<feature type="region of interest" description="Disordered" evidence="2">
    <location>
        <begin position="1868"/>
        <end position="1900"/>
    </location>
</feature>
<dbReference type="PROSITE" id="PS50330">
    <property type="entry name" value="UIM"/>
    <property type="match status" value="1"/>
</dbReference>
<dbReference type="SUPFAM" id="SSF53756">
    <property type="entry name" value="UDP-Glycosyltransferase/glycogen phosphorylase"/>
    <property type="match status" value="1"/>
</dbReference>
<dbReference type="InterPro" id="IPR004276">
    <property type="entry name" value="GlycoTrans_28_N"/>
</dbReference>
<feature type="domain" description="Erythromycin biosynthesis protein CIII-like C-terminal" evidence="4">
    <location>
        <begin position="495"/>
        <end position="587"/>
    </location>
</feature>
<dbReference type="GO" id="GO:0016906">
    <property type="term" value="F:sterol 3-beta-glucosyltransferase activity"/>
    <property type="evidence" value="ECO:0007669"/>
    <property type="project" value="UniProtKB-ARBA"/>
</dbReference>
<keyword evidence="6" id="KW-1185">Reference proteome</keyword>
<feature type="compositionally biased region" description="Low complexity" evidence="2">
    <location>
        <begin position="1993"/>
        <end position="2007"/>
    </location>
</feature>
<dbReference type="InterPro" id="IPR050426">
    <property type="entry name" value="Glycosyltransferase_28"/>
</dbReference>
<dbReference type="InterPro" id="IPR003903">
    <property type="entry name" value="UIM_dom"/>
</dbReference>
<reference evidence="5 6" key="1">
    <citation type="submission" date="2020-03" db="EMBL/GenBank/DDBJ databases">
        <title>Draft Genome Sequence of Cudoniella acicularis.</title>
        <authorList>
            <person name="Buettner E."/>
            <person name="Kellner H."/>
        </authorList>
    </citation>
    <scope>NUCLEOTIDE SEQUENCE [LARGE SCALE GENOMIC DNA]</scope>
    <source>
        <strain evidence="5 6">DSM 108380</strain>
    </source>
</reference>
<feature type="compositionally biased region" description="Polar residues" evidence="2">
    <location>
        <begin position="1670"/>
        <end position="1691"/>
    </location>
</feature>
<feature type="compositionally biased region" description="Basic and acidic residues" evidence="2">
    <location>
        <begin position="710"/>
        <end position="719"/>
    </location>
</feature>
<proteinExistence type="predicted"/>
<evidence type="ECO:0000259" key="3">
    <source>
        <dbReference type="Pfam" id="PF03033"/>
    </source>
</evidence>
<feature type="compositionally biased region" description="Polar residues" evidence="2">
    <location>
        <begin position="1868"/>
        <end position="1882"/>
    </location>
</feature>
<feature type="compositionally biased region" description="Low complexity" evidence="2">
    <location>
        <begin position="1503"/>
        <end position="1514"/>
    </location>
</feature>
<feature type="region of interest" description="Disordered" evidence="2">
    <location>
        <begin position="1311"/>
        <end position="1334"/>
    </location>
</feature>
<dbReference type="SMART" id="SM00726">
    <property type="entry name" value="UIM"/>
    <property type="match status" value="7"/>
</dbReference>
<dbReference type="PANTHER" id="PTHR48050:SF13">
    <property type="entry name" value="STEROL 3-BETA-GLUCOSYLTRANSFERASE UGT80A2"/>
    <property type="match status" value="1"/>
</dbReference>
<feature type="domain" description="Glycosyltransferase family 28 N-terminal" evidence="3">
    <location>
        <begin position="165"/>
        <end position="222"/>
    </location>
</feature>
<dbReference type="CDD" id="cd03784">
    <property type="entry name" value="GT1_Gtf-like"/>
    <property type="match status" value="1"/>
</dbReference>
<feature type="compositionally biased region" description="Polar residues" evidence="2">
    <location>
        <begin position="40"/>
        <end position="55"/>
    </location>
</feature>
<dbReference type="FunFam" id="3.40.50.2000:FF:000009">
    <property type="entry name" value="Sterol 3-beta-glucosyltransferase UGT80A2"/>
    <property type="match status" value="1"/>
</dbReference>
<feature type="compositionally biased region" description="Basic and acidic residues" evidence="2">
    <location>
        <begin position="1047"/>
        <end position="1081"/>
    </location>
</feature>
<dbReference type="OrthoDB" id="5835829at2759"/>
<feature type="region of interest" description="Disordered" evidence="2">
    <location>
        <begin position="1738"/>
        <end position="1759"/>
    </location>
</feature>
<feature type="region of interest" description="Disordered" evidence="2">
    <location>
        <begin position="34"/>
        <end position="80"/>
    </location>
</feature>
<keyword evidence="1" id="KW-0808">Transferase</keyword>
<name>A0A8H4WA95_9HELO</name>
<dbReference type="Proteomes" id="UP000566819">
    <property type="component" value="Unassembled WGS sequence"/>
</dbReference>
<feature type="compositionally biased region" description="Polar residues" evidence="2">
    <location>
        <begin position="1889"/>
        <end position="1898"/>
    </location>
</feature>
<feature type="region of interest" description="Disordered" evidence="2">
    <location>
        <begin position="1993"/>
        <end position="2066"/>
    </location>
</feature>
<feature type="compositionally biased region" description="Polar residues" evidence="2">
    <location>
        <begin position="1"/>
        <end position="17"/>
    </location>
</feature>
<dbReference type="FunFam" id="3.40.50.2000:FF:000100">
    <property type="entry name" value="Glycosyltransferase family 1 protein"/>
    <property type="match status" value="1"/>
</dbReference>
<dbReference type="Pfam" id="PF06722">
    <property type="entry name" value="EryCIII-like_C"/>
    <property type="match status" value="1"/>
</dbReference>
<evidence type="ECO:0000259" key="4">
    <source>
        <dbReference type="Pfam" id="PF06722"/>
    </source>
</evidence>
<feature type="compositionally biased region" description="Basic and acidic residues" evidence="2">
    <location>
        <begin position="812"/>
        <end position="829"/>
    </location>
</feature>
<comment type="caution">
    <text evidence="5">The sequence shown here is derived from an EMBL/GenBank/DDBJ whole genome shotgun (WGS) entry which is preliminary data.</text>
</comment>
<feature type="compositionally biased region" description="Pro residues" evidence="2">
    <location>
        <begin position="2126"/>
        <end position="2137"/>
    </location>
</feature>
<dbReference type="Pfam" id="PF03033">
    <property type="entry name" value="Glyco_transf_28"/>
    <property type="match status" value="1"/>
</dbReference>
<evidence type="ECO:0008006" key="7">
    <source>
        <dbReference type="Google" id="ProtNLM"/>
    </source>
</evidence>
<feature type="compositionally biased region" description="Low complexity" evidence="2">
    <location>
        <begin position="753"/>
        <end position="768"/>
    </location>
</feature>
<dbReference type="Gene3D" id="3.40.50.2000">
    <property type="entry name" value="Glycogen Phosphorylase B"/>
    <property type="match status" value="2"/>
</dbReference>
<organism evidence="5 6">
    <name type="scientific">Cudoniella acicularis</name>
    <dbReference type="NCBI Taxonomy" id="354080"/>
    <lineage>
        <taxon>Eukaryota</taxon>
        <taxon>Fungi</taxon>
        <taxon>Dikarya</taxon>
        <taxon>Ascomycota</taxon>
        <taxon>Pezizomycotina</taxon>
        <taxon>Leotiomycetes</taxon>
        <taxon>Helotiales</taxon>
        <taxon>Tricladiaceae</taxon>
        <taxon>Cudoniella</taxon>
    </lineage>
</organism>
<feature type="region of interest" description="Disordered" evidence="2">
    <location>
        <begin position="1780"/>
        <end position="1810"/>
    </location>
</feature>
<dbReference type="PANTHER" id="PTHR48050">
    <property type="entry name" value="STEROL 3-BETA-GLUCOSYLTRANSFERASE"/>
    <property type="match status" value="1"/>
</dbReference>
<feature type="compositionally biased region" description="Polar residues" evidence="2">
    <location>
        <begin position="777"/>
        <end position="797"/>
    </location>
</feature>
<feature type="compositionally biased region" description="Basic and acidic residues" evidence="2">
    <location>
        <begin position="2344"/>
        <end position="2357"/>
    </location>
</feature>
<dbReference type="EMBL" id="JAAMPI010000022">
    <property type="protein sequence ID" value="KAF4637470.1"/>
    <property type="molecule type" value="Genomic_DNA"/>
</dbReference>
<feature type="region of interest" description="Disordered" evidence="2">
    <location>
        <begin position="710"/>
        <end position="855"/>
    </location>
</feature>
<evidence type="ECO:0000256" key="1">
    <source>
        <dbReference type="ARBA" id="ARBA00022679"/>
    </source>
</evidence>
<feature type="region of interest" description="Disordered" evidence="2">
    <location>
        <begin position="1659"/>
        <end position="1691"/>
    </location>
</feature>
<feature type="region of interest" description="Disordered" evidence="2">
    <location>
        <begin position="1499"/>
        <end position="1527"/>
    </location>
</feature>
<feature type="region of interest" description="Disordered" evidence="2">
    <location>
        <begin position="1"/>
        <end position="21"/>
    </location>
</feature>
<dbReference type="CDD" id="cd19757">
    <property type="entry name" value="Bbox1"/>
    <property type="match status" value="1"/>
</dbReference>
<feature type="region of interest" description="Disordered" evidence="2">
    <location>
        <begin position="2510"/>
        <end position="2534"/>
    </location>
</feature>
<feature type="region of interest" description="Disordered" evidence="2">
    <location>
        <begin position="2344"/>
        <end position="2366"/>
    </location>
</feature>
<evidence type="ECO:0000313" key="6">
    <source>
        <dbReference type="Proteomes" id="UP000566819"/>
    </source>
</evidence>